<dbReference type="SUPFAM" id="SSF81383">
    <property type="entry name" value="F-box domain"/>
    <property type="match status" value="1"/>
</dbReference>
<feature type="domain" description="F-box" evidence="1">
    <location>
        <begin position="45"/>
        <end position="85"/>
    </location>
</feature>
<evidence type="ECO:0000259" key="1">
    <source>
        <dbReference type="SMART" id="SM00256"/>
    </source>
</evidence>
<organism evidence="2 3">
    <name type="scientific">Citrullus colocynthis</name>
    <name type="common">colocynth</name>
    <dbReference type="NCBI Taxonomy" id="252529"/>
    <lineage>
        <taxon>Eukaryota</taxon>
        <taxon>Viridiplantae</taxon>
        <taxon>Streptophyta</taxon>
        <taxon>Embryophyta</taxon>
        <taxon>Tracheophyta</taxon>
        <taxon>Spermatophyta</taxon>
        <taxon>Magnoliopsida</taxon>
        <taxon>eudicotyledons</taxon>
        <taxon>Gunneridae</taxon>
        <taxon>Pentapetalae</taxon>
        <taxon>rosids</taxon>
        <taxon>fabids</taxon>
        <taxon>Cucurbitales</taxon>
        <taxon>Cucurbitaceae</taxon>
        <taxon>Benincaseae</taxon>
        <taxon>Citrullus</taxon>
    </lineage>
</organism>
<dbReference type="SMART" id="SM00256">
    <property type="entry name" value="FBOX"/>
    <property type="match status" value="1"/>
</dbReference>
<sequence>MELPPFLATVSSTISVVVFAGIIVPDQSRRRLREESMADENNNLLPDDITIEILQHFSLRSLAIANCVSKLWQSFISTKSLLLHTPLSLPLRHGFFFQSSQIPKYGVPIHFFPSSLTSLNKTHFPNLRLLASSNGLLLCGKPNQNPIINYSVFNPSSNQLIPIPKPTNLIASVKIGFHSHDSVSFTILRFVNFGFNPMEIFASETGEWRWLSFGLVINSLFLPFEGPSAVVLNGVFYWLEFNAIIYAFDLLRNEFYEVRFPSEETEYRRNVLSRCLAVAGGRLMMASTDGEFVEIRVLQDRDCSWGLKCRLNVETLVGINANTLCATAETAATGRRFLGIVGFQGRDSERIYLNTTEDVICCDVGSGKVEIVHTFDGALKCTDVSNFRFFPYQY</sequence>
<dbReference type="InterPro" id="IPR006527">
    <property type="entry name" value="F-box-assoc_dom_typ1"/>
</dbReference>
<reference evidence="2 3" key="1">
    <citation type="submission" date="2024-03" db="EMBL/GenBank/DDBJ databases">
        <authorList>
            <person name="Gkanogiannis A."/>
            <person name="Becerra Lopez-Lavalle L."/>
        </authorList>
    </citation>
    <scope>NUCLEOTIDE SEQUENCE [LARGE SCALE GENOMIC DNA]</scope>
</reference>
<proteinExistence type="predicted"/>
<gene>
    <name evidence="2" type="ORF">CITCOLO1_LOCUS15762</name>
</gene>
<evidence type="ECO:0000313" key="3">
    <source>
        <dbReference type="Proteomes" id="UP001642487"/>
    </source>
</evidence>
<dbReference type="Proteomes" id="UP001642487">
    <property type="component" value="Chromosome 6"/>
</dbReference>
<dbReference type="SUPFAM" id="SSF117281">
    <property type="entry name" value="Kelch motif"/>
    <property type="match status" value="1"/>
</dbReference>
<dbReference type="InterPro" id="IPR036047">
    <property type="entry name" value="F-box-like_dom_sf"/>
</dbReference>
<dbReference type="InterPro" id="IPR017451">
    <property type="entry name" value="F-box-assoc_interact_dom"/>
</dbReference>
<dbReference type="InterPro" id="IPR001810">
    <property type="entry name" value="F-box_dom"/>
</dbReference>
<dbReference type="InterPro" id="IPR015915">
    <property type="entry name" value="Kelch-typ_b-propeller"/>
</dbReference>
<dbReference type="NCBIfam" id="TIGR01640">
    <property type="entry name" value="F_box_assoc_1"/>
    <property type="match status" value="1"/>
</dbReference>
<dbReference type="PANTHER" id="PTHR31672:SF9">
    <property type="entry name" value="F-BOX DOMAIN-CONTAINING PROTEIN"/>
    <property type="match status" value="1"/>
</dbReference>
<name>A0ABP0YW70_9ROSI</name>
<dbReference type="InterPro" id="IPR050796">
    <property type="entry name" value="SCF_F-box_component"/>
</dbReference>
<evidence type="ECO:0000313" key="2">
    <source>
        <dbReference type="EMBL" id="CAK9323573.1"/>
    </source>
</evidence>
<keyword evidence="3" id="KW-1185">Reference proteome</keyword>
<dbReference type="EMBL" id="OZ021740">
    <property type="protein sequence ID" value="CAK9323573.1"/>
    <property type="molecule type" value="Genomic_DNA"/>
</dbReference>
<dbReference type="Pfam" id="PF07734">
    <property type="entry name" value="FBA_1"/>
    <property type="match status" value="1"/>
</dbReference>
<dbReference type="Pfam" id="PF00646">
    <property type="entry name" value="F-box"/>
    <property type="match status" value="1"/>
</dbReference>
<dbReference type="PANTHER" id="PTHR31672">
    <property type="entry name" value="BNACNNG10540D PROTEIN"/>
    <property type="match status" value="1"/>
</dbReference>
<protein>
    <recommendedName>
        <fullName evidence="1">F-box domain-containing protein</fullName>
    </recommendedName>
</protein>
<dbReference type="Gene3D" id="1.20.1280.50">
    <property type="match status" value="1"/>
</dbReference>
<accession>A0ABP0YW70</accession>